<evidence type="ECO:0000313" key="1">
    <source>
        <dbReference type="EMBL" id="GKT30121.1"/>
    </source>
</evidence>
<gene>
    <name evidence="1" type="ORF">ADUPG1_001389</name>
</gene>
<comment type="caution">
    <text evidence="1">The sequence shown here is derived from an EMBL/GenBank/DDBJ whole genome shotgun (WGS) entry which is preliminary data.</text>
</comment>
<name>A0ABQ5KDZ4_9EUKA</name>
<keyword evidence="2" id="KW-1185">Reference proteome</keyword>
<dbReference type="InterPro" id="IPR036412">
    <property type="entry name" value="HAD-like_sf"/>
</dbReference>
<dbReference type="InterPro" id="IPR023214">
    <property type="entry name" value="HAD_sf"/>
</dbReference>
<protein>
    <submittedName>
        <fullName evidence="1">Uncharacterized protein</fullName>
    </submittedName>
</protein>
<feature type="non-terminal residue" evidence="1">
    <location>
        <position position="141"/>
    </location>
</feature>
<reference evidence="1" key="1">
    <citation type="submission" date="2022-03" db="EMBL/GenBank/DDBJ databases">
        <title>Draft genome sequence of Aduncisulcus paluster, a free-living microaerophilic Fornicata.</title>
        <authorList>
            <person name="Yuyama I."/>
            <person name="Kume K."/>
            <person name="Tamura T."/>
            <person name="Inagaki Y."/>
            <person name="Hashimoto T."/>
        </authorList>
    </citation>
    <scope>NUCLEOTIDE SEQUENCE</scope>
    <source>
        <strain evidence="1">NY0171</strain>
    </source>
</reference>
<sequence length="141" mass="15137">MFGHVGLSAVVANAAPEALPAADLHIPACDEYGVARLLDALVDSAQNGCCTDTFNKWSADLTKALTTERPFQEIELFYGTDRKASGSTVPAKTFGDTKGRLSWGGCTVAVPYDKEIKELKKSRFTMTSYGLSATSSYEVTD</sequence>
<proteinExistence type="predicted"/>
<organism evidence="1 2">
    <name type="scientific">Aduncisulcus paluster</name>
    <dbReference type="NCBI Taxonomy" id="2918883"/>
    <lineage>
        <taxon>Eukaryota</taxon>
        <taxon>Metamonada</taxon>
        <taxon>Carpediemonas-like organisms</taxon>
        <taxon>Aduncisulcus</taxon>
    </lineage>
</organism>
<dbReference type="EMBL" id="BQXS01001124">
    <property type="protein sequence ID" value="GKT30121.1"/>
    <property type="molecule type" value="Genomic_DNA"/>
</dbReference>
<dbReference type="SUPFAM" id="SSF56784">
    <property type="entry name" value="HAD-like"/>
    <property type="match status" value="1"/>
</dbReference>
<dbReference type="Gene3D" id="3.40.50.1000">
    <property type="entry name" value="HAD superfamily/HAD-like"/>
    <property type="match status" value="1"/>
</dbReference>
<dbReference type="Proteomes" id="UP001057375">
    <property type="component" value="Unassembled WGS sequence"/>
</dbReference>
<evidence type="ECO:0000313" key="2">
    <source>
        <dbReference type="Proteomes" id="UP001057375"/>
    </source>
</evidence>
<accession>A0ABQ5KDZ4</accession>